<reference evidence="4 5" key="1">
    <citation type="journal article" date="2014" name="BMC Genomics">
        <title>Comparative genome sequencing reveals chemotype-specific gene clusters in the toxigenic black mold Stachybotrys.</title>
        <authorList>
            <person name="Semeiks J."/>
            <person name="Borek D."/>
            <person name="Otwinowski Z."/>
            <person name="Grishin N.V."/>
        </authorList>
    </citation>
    <scope>NUCLEOTIDE SEQUENCE [LARGE SCALE GENOMIC DNA]</scope>
    <source>
        <strain evidence="5">CBS 109288 / IBT 7711</strain>
    </source>
</reference>
<keyword evidence="5" id="KW-1185">Reference proteome</keyword>
<feature type="chain" id="PRO_5001770682" evidence="1">
    <location>
        <begin position="29"/>
        <end position="569"/>
    </location>
</feature>
<dbReference type="InterPro" id="IPR023296">
    <property type="entry name" value="Glyco_hydro_beta-prop_sf"/>
</dbReference>
<feature type="domain" description="Ig-like" evidence="2">
    <location>
        <begin position="493"/>
        <end position="566"/>
    </location>
</feature>
<dbReference type="Pfam" id="PF07523">
    <property type="entry name" value="Big_3"/>
    <property type="match status" value="1"/>
</dbReference>
<gene>
    <name evidence="4" type="ORF">S7711_08471</name>
</gene>
<evidence type="ECO:0000259" key="3">
    <source>
        <dbReference type="Pfam" id="PF20578"/>
    </source>
</evidence>
<dbReference type="InterPro" id="IPR050727">
    <property type="entry name" value="GH43_arabinanases"/>
</dbReference>
<dbReference type="Gene3D" id="2.115.10.20">
    <property type="entry name" value="Glycosyl hydrolase domain, family 43"/>
    <property type="match status" value="1"/>
</dbReference>
<evidence type="ECO:0000313" key="5">
    <source>
        <dbReference type="Proteomes" id="UP000028045"/>
    </source>
</evidence>
<protein>
    <submittedName>
        <fullName evidence="4">Uncharacterized protein</fullName>
    </submittedName>
</protein>
<dbReference type="SUPFAM" id="SSF75005">
    <property type="entry name" value="Arabinanase/levansucrase/invertase"/>
    <property type="match status" value="1"/>
</dbReference>
<proteinExistence type="predicted"/>
<dbReference type="CDD" id="cd08983">
    <property type="entry name" value="GH43_Bt3655-like"/>
    <property type="match status" value="1"/>
</dbReference>
<dbReference type="InterPro" id="IPR022038">
    <property type="entry name" value="Ig-like_bact"/>
</dbReference>
<dbReference type="InterPro" id="IPR046780">
    <property type="entry name" value="aBig_2"/>
</dbReference>
<accession>A0A084AGI4</accession>
<evidence type="ECO:0000313" key="4">
    <source>
        <dbReference type="EMBL" id="KEY64413.1"/>
    </source>
</evidence>
<feature type="domain" description="Atrophied bacterial Ig" evidence="3">
    <location>
        <begin position="44"/>
        <end position="124"/>
    </location>
</feature>
<evidence type="ECO:0000256" key="1">
    <source>
        <dbReference type="SAM" id="SignalP"/>
    </source>
</evidence>
<evidence type="ECO:0000259" key="2">
    <source>
        <dbReference type="Pfam" id="PF07523"/>
    </source>
</evidence>
<organism evidence="4 5">
    <name type="scientific">Stachybotrys chartarum (strain CBS 109288 / IBT 7711)</name>
    <name type="common">Toxic black mold</name>
    <name type="synonym">Stilbospora chartarum</name>
    <dbReference type="NCBI Taxonomy" id="1280523"/>
    <lineage>
        <taxon>Eukaryota</taxon>
        <taxon>Fungi</taxon>
        <taxon>Dikarya</taxon>
        <taxon>Ascomycota</taxon>
        <taxon>Pezizomycotina</taxon>
        <taxon>Sordariomycetes</taxon>
        <taxon>Hypocreomycetidae</taxon>
        <taxon>Hypocreales</taxon>
        <taxon>Stachybotryaceae</taxon>
        <taxon>Stachybotrys</taxon>
    </lineage>
</organism>
<dbReference type="HOGENOM" id="CLU_010779_4_0_1"/>
<dbReference type="Pfam" id="PF20578">
    <property type="entry name" value="aBig_2"/>
    <property type="match status" value="1"/>
</dbReference>
<keyword evidence="1" id="KW-0732">Signal</keyword>
<dbReference type="PANTHER" id="PTHR43301">
    <property type="entry name" value="ARABINAN ENDO-1,5-ALPHA-L-ARABINOSIDASE"/>
    <property type="match status" value="1"/>
</dbReference>
<feature type="signal peptide" evidence="1">
    <location>
        <begin position="1"/>
        <end position="28"/>
    </location>
</feature>
<name>A0A084AGI4_STACB</name>
<sequence>MAPNSLFAGSAVFALATVGLLHPSFVAGTVVPRQGLLDSIIIPNADNVLGYLTLPTEVPGLPGVQVQWTSSHPEVVSDKANGTIAAGVVNRPAIGSSPVTVTLTACVTIGHCQQNCRQISVTVQPSVKVAQFSRYAMANFARSNSQPGQQVYMATSLGNEATTWVATNAGDAVLVSSKGMHGTRDPFVVRSPEGDRFYLIATDLNVDATEYGWQGWDWAQSGASRYIEVWESYDLRNWSEQRHVLVAPEEAGMTFAPESIWDPQIGAYVVYWTSSMYPAGTSYSSDRNATNGRYPLTRGQSIYTTTRDFITFTPAKVMSGRPGHGTLDPSIVQDEGFYHRFVSDRISTGVNLTTYARCESEDIYQERARSILAPENEWELVESCITHDTMNTTYAEGPMIIRSNPGDPRGKGYYLYADQRWDGSPSGLPMEQQYHPYWTEDIAKPKWKPIDWTQKPDYKLSQGVIRHGSIWAVTTAEHAALRGADLVAIEVTSPNKSIYRVGEPLDLAGMVVSALYSDGIQDDELFEGHGGYSVTGFNAFVVGIQLVEVTYTVVDTTRTASFEVDVQDG</sequence>
<dbReference type="Gene3D" id="2.60.40.3630">
    <property type="match status" value="1"/>
</dbReference>
<dbReference type="EMBL" id="KL648739">
    <property type="protein sequence ID" value="KEY64413.1"/>
    <property type="molecule type" value="Genomic_DNA"/>
</dbReference>
<dbReference type="AlphaFoldDB" id="A0A084AGI4"/>
<dbReference type="Proteomes" id="UP000028045">
    <property type="component" value="Unassembled WGS sequence"/>
</dbReference>
<dbReference type="OrthoDB" id="19657at2759"/>
<dbReference type="PANTHER" id="PTHR43301:SF3">
    <property type="entry name" value="ARABINAN ENDO-1,5-ALPHA-L-ARABINOSIDASE A-RELATED"/>
    <property type="match status" value="1"/>
</dbReference>